<dbReference type="VEuPathDB" id="FungiDB:DEHA2E23452g"/>
<dbReference type="RefSeq" id="XP_460319.1">
    <property type="nucleotide sequence ID" value="XM_460319.1"/>
</dbReference>
<feature type="transmembrane region" description="Helical" evidence="1">
    <location>
        <begin position="12"/>
        <end position="30"/>
    </location>
</feature>
<organism evidence="2 3">
    <name type="scientific">Debaryomyces hansenii (strain ATCC 36239 / CBS 767 / BCRC 21394 / JCM 1990 / NBRC 0083 / IGC 2968)</name>
    <name type="common">Yeast</name>
    <name type="synonym">Torulaspora hansenii</name>
    <dbReference type="NCBI Taxonomy" id="284592"/>
    <lineage>
        <taxon>Eukaryota</taxon>
        <taxon>Fungi</taxon>
        <taxon>Dikarya</taxon>
        <taxon>Ascomycota</taxon>
        <taxon>Saccharomycotina</taxon>
        <taxon>Pichiomycetes</taxon>
        <taxon>Debaryomycetaceae</taxon>
        <taxon>Debaryomyces</taxon>
    </lineage>
</organism>
<dbReference type="AlphaFoldDB" id="Q6BNA1"/>
<name>Q6BNA1_DEBHA</name>
<dbReference type="GeneID" id="2902701"/>
<keyword evidence="1" id="KW-0472">Membrane</keyword>
<protein>
    <submittedName>
        <fullName evidence="2">DEHA2E23452p</fullName>
    </submittedName>
</protein>
<keyword evidence="3" id="KW-1185">Reference proteome</keyword>
<dbReference type="EMBL" id="CR382137">
    <property type="protein sequence ID" value="CAG88603.1"/>
    <property type="molecule type" value="Genomic_DNA"/>
</dbReference>
<dbReference type="KEGG" id="dha:DEHA2E23452g"/>
<sequence length="198" mass="22924">MGHWFLSNIPWKSLKVYTVLVLVISLFNGVESNVFIAVTIGGLCFFVVYIAFNFIILNDNFRAIKRNIIIPEYMDKRPFRVLDPVKKEVILQQILANVNNAVNTRMRTDYSFTNTIELGLTYNECMTNFLNKFDKSDKGLSDKEIKGWDRIMLMAKNMEDEDLEYAINNTYSHELVEKYAPKCLDNLSKSPLDPLKTS</sequence>
<evidence type="ECO:0000313" key="3">
    <source>
        <dbReference type="Proteomes" id="UP000000599"/>
    </source>
</evidence>
<keyword evidence="1" id="KW-1133">Transmembrane helix</keyword>
<dbReference type="OrthoDB" id="4103527at2759"/>
<proteinExistence type="predicted"/>
<feature type="transmembrane region" description="Helical" evidence="1">
    <location>
        <begin position="36"/>
        <end position="57"/>
    </location>
</feature>
<dbReference type="Proteomes" id="UP000000599">
    <property type="component" value="Chromosome E"/>
</dbReference>
<dbReference type="HOGENOM" id="CLU_103830_0_0_1"/>
<accession>Q6BNA1</accession>
<evidence type="ECO:0000313" key="2">
    <source>
        <dbReference type="EMBL" id="CAG88603.1"/>
    </source>
</evidence>
<reference evidence="2 3" key="1">
    <citation type="journal article" date="2004" name="Nature">
        <title>Genome evolution in yeasts.</title>
        <authorList>
            <consortium name="Genolevures"/>
            <person name="Dujon B."/>
            <person name="Sherman D."/>
            <person name="Fischer G."/>
            <person name="Durrens P."/>
            <person name="Casaregola S."/>
            <person name="Lafontaine I."/>
            <person name="de Montigny J."/>
            <person name="Marck C."/>
            <person name="Neuveglise C."/>
            <person name="Talla E."/>
            <person name="Goffard N."/>
            <person name="Frangeul L."/>
            <person name="Aigle M."/>
            <person name="Anthouard V."/>
            <person name="Babour A."/>
            <person name="Barbe V."/>
            <person name="Barnay S."/>
            <person name="Blanchin S."/>
            <person name="Beckerich J.M."/>
            <person name="Beyne E."/>
            <person name="Bleykasten C."/>
            <person name="Boisrame A."/>
            <person name="Boyer J."/>
            <person name="Cattolico L."/>
            <person name="Confanioleri F."/>
            <person name="de Daruvar A."/>
            <person name="Despons L."/>
            <person name="Fabre E."/>
            <person name="Fairhead C."/>
            <person name="Ferry-Dumazet H."/>
            <person name="Groppi A."/>
            <person name="Hantraye F."/>
            <person name="Hennequin C."/>
            <person name="Jauniaux N."/>
            <person name="Joyet P."/>
            <person name="Kachouri R."/>
            <person name="Kerrest A."/>
            <person name="Koszul R."/>
            <person name="Lemaire M."/>
            <person name="Lesur I."/>
            <person name="Ma L."/>
            <person name="Muller H."/>
            <person name="Nicaud J.M."/>
            <person name="Nikolski M."/>
            <person name="Oztas S."/>
            <person name="Ozier-Kalogeropoulos O."/>
            <person name="Pellenz S."/>
            <person name="Potier S."/>
            <person name="Richard G.F."/>
            <person name="Straub M.L."/>
            <person name="Suleau A."/>
            <person name="Swennene D."/>
            <person name="Tekaia F."/>
            <person name="Wesolowski-Louvel M."/>
            <person name="Westhof E."/>
            <person name="Wirth B."/>
            <person name="Zeniou-Meyer M."/>
            <person name="Zivanovic I."/>
            <person name="Bolotin-Fukuhara M."/>
            <person name="Thierry A."/>
            <person name="Bouchier C."/>
            <person name="Caudron B."/>
            <person name="Scarpelli C."/>
            <person name="Gaillardin C."/>
            <person name="Weissenbach J."/>
            <person name="Wincker P."/>
            <person name="Souciet J.L."/>
        </authorList>
    </citation>
    <scope>NUCLEOTIDE SEQUENCE [LARGE SCALE GENOMIC DNA]</scope>
    <source>
        <strain evidence="3">ATCC 36239 / CBS 767 / BCRC 21394 / JCM 1990 / NBRC 0083 / IGC 2968</strain>
    </source>
</reference>
<keyword evidence="1" id="KW-0812">Transmembrane</keyword>
<gene>
    <name evidence="2" type="ordered locus">DEHA2E23452g</name>
</gene>
<dbReference type="InParanoid" id="Q6BNA1"/>
<evidence type="ECO:0000256" key="1">
    <source>
        <dbReference type="SAM" id="Phobius"/>
    </source>
</evidence>